<dbReference type="KEGG" id="slj:EGC82_04770"/>
<dbReference type="RefSeq" id="WP_124729742.1">
    <property type="nucleotide sequence ID" value="NZ_CBCSKC010000108.1"/>
</dbReference>
<proteinExistence type="predicted"/>
<accession>A0A3G8LRT6</accession>
<sequence>MSLSNMMKDKLILQKQNGNVFENINSLVAPKFIMTERDDLQIETGDLLIRKLPNGLEDTFEVIDPGFYSGIGQLSSGYKVTYKKLGIPEAETAIKNITYNFHGENARVNNNSVDNSTNIVNSNSDIAEHIELLRTEVSRLIKSTEEKRDALDIVDAIECQMNSEKPSKAVLKTLISALPHAGSIASIGSFLLTALAG</sequence>
<dbReference type="Proteomes" id="UP000278035">
    <property type="component" value="Chromosome"/>
</dbReference>
<dbReference type="EMBL" id="CP034015">
    <property type="protein sequence ID" value="AZG72137.1"/>
    <property type="molecule type" value="Genomic_DNA"/>
</dbReference>
<gene>
    <name evidence="1" type="ORF">EGC82_04770</name>
</gene>
<reference evidence="2" key="1">
    <citation type="submission" date="2018-11" db="EMBL/GenBank/DDBJ databases">
        <title>Shewanella sp. M2.</title>
        <authorList>
            <person name="Hwang Y.J."/>
            <person name="Hwang C.Y."/>
        </authorList>
    </citation>
    <scope>NUCLEOTIDE SEQUENCE [LARGE SCALE GENOMIC DNA]</scope>
    <source>
        <strain evidence="2">LMG 19866</strain>
    </source>
</reference>
<evidence type="ECO:0000313" key="1">
    <source>
        <dbReference type="EMBL" id="AZG72137.1"/>
    </source>
</evidence>
<dbReference type="AlphaFoldDB" id="A0A3G8LRT6"/>
<protein>
    <submittedName>
        <fullName evidence="1">Uncharacterized protein</fullName>
    </submittedName>
</protein>
<keyword evidence="2" id="KW-1185">Reference proteome</keyword>
<name>A0A3G8LRT6_9GAMM</name>
<dbReference type="OrthoDB" id="9134379at2"/>
<evidence type="ECO:0000313" key="2">
    <source>
        <dbReference type="Proteomes" id="UP000278035"/>
    </source>
</evidence>
<organism evidence="1 2">
    <name type="scientific">Shewanella livingstonensis</name>
    <dbReference type="NCBI Taxonomy" id="150120"/>
    <lineage>
        <taxon>Bacteria</taxon>
        <taxon>Pseudomonadati</taxon>
        <taxon>Pseudomonadota</taxon>
        <taxon>Gammaproteobacteria</taxon>
        <taxon>Alteromonadales</taxon>
        <taxon>Shewanellaceae</taxon>
        <taxon>Shewanella</taxon>
    </lineage>
</organism>